<feature type="transmembrane region" description="Helical" evidence="6">
    <location>
        <begin position="214"/>
        <end position="235"/>
    </location>
</feature>
<dbReference type="InterPro" id="IPR000620">
    <property type="entry name" value="EamA_dom"/>
</dbReference>
<feature type="transmembrane region" description="Helical" evidence="6">
    <location>
        <begin position="73"/>
        <end position="94"/>
    </location>
</feature>
<feature type="transmembrane region" description="Helical" evidence="6">
    <location>
        <begin position="127"/>
        <end position="146"/>
    </location>
</feature>
<feature type="transmembrane region" description="Helical" evidence="6">
    <location>
        <begin position="247"/>
        <end position="264"/>
    </location>
</feature>
<dbReference type="AlphaFoldDB" id="A0A923LTW2"/>
<feature type="transmembrane region" description="Helical" evidence="6">
    <location>
        <begin position="44"/>
        <end position="61"/>
    </location>
</feature>
<dbReference type="EMBL" id="JACOPL010000001">
    <property type="protein sequence ID" value="MBC5723904.1"/>
    <property type="molecule type" value="Genomic_DNA"/>
</dbReference>
<dbReference type="PANTHER" id="PTHR22911">
    <property type="entry name" value="ACYL-MALONYL CONDENSING ENZYME-RELATED"/>
    <property type="match status" value="1"/>
</dbReference>
<feature type="domain" description="EamA" evidence="7">
    <location>
        <begin position="13"/>
        <end position="144"/>
    </location>
</feature>
<feature type="transmembrane region" description="Helical" evidence="6">
    <location>
        <begin position="270"/>
        <end position="287"/>
    </location>
</feature>
<keyword evidence="3 6" id="KW-0812">Transmembrane</keyword>
<feature type="transmembrane region" description="Helical" evidence="6">
    <location>
        <begin position="12"/>
        <end position="32"/>
    </location>
</feature>
<evidence type="ECO:0000313" key="9">
    <source>
        <dbReference type="Proteomes" id="UP000606499"/>
    </source>
</evidence>
<dbReference type="Gene3D" id="1.10.3730.20">
    <property type="match status" value="1"/>
</dbReference>
<sequence length="300" mass="32789">MTGETLVLSNKSKAIGFILLSALGFAMMSVFVRLAGDLPFTQKSFFRNAVAMVVAAVLLKRDRSGFRWEKGNLPLLLLRALCGTLGIFCNYYAIDRLVLADANILNKMSPFFAILFSLFLLKERANLFQYGMVLVAFGGSMLIIKPRFSAEAFPAFIGLLGGIGAGAAYTAVRALSQKQEKSARIVFFFSTFSTLVTLPFLIFDFHPMSGLQFVYLLGAGFAATLGQFGVTLAYAHASAKEISVFDYSQVLFTALFGFFLFGQIPDWMSVVGYAVICGVSVVTFLYNRTVESRGQARGPV</sequence>
<evidence type="ECO:0000256" key="3">
    <source>
        <dbReference type="ARBA" id="ARBA00022692"/>
    </source>
</evidence>
<feature type="transmembrane region" description="Helical" evidence="6">
    <location>
        <begin position="152"/>
        <end position="172"/>
    </location>
</feature>
<comment type="similarity">
    <text evidence="2">Belongs to the EamA transporter family.</text>
</comment>
<reference evidence="8" key="1">
    <citation type="submission" date="2020-08" db="EMBL/GenBank/DDBJ databases">
        <title>Genome public.</title>
        <authorList>
            <person name="Liu C."/>
            <person name="Sun Q."/>
        </authorList>
    </citation>
    <scope>NUCLEOTIDE SEQUENCE</scope>
    <source>
        <strain evidence="8">NSJ-28</strain>
    </source>
</reference>
<evidence type="ECO:0000259" key="7">
    <source>
        <dbReference type="Pfam" id="PF00892"/>
    </source>
</evidence>
<keyword evidence="9" id="KW-1185">Reference proteome</keyword>
<comment type="caution">
    <text evidence="8">The sequence shown here is derived from an EMBL/GenBank/DDBJ whole genome shotgun (WGS) entry which is preliminary data.</text>
</comment>
<dbReference type="Pfam" id="PF00892">
    <property type="entry name" value="EamA"/>
    <property type="match status" value="2"/>
</dbReference>
<comment type="subcellular location">
    <subcellularLocation>
        <location evidence="1">Membrane</location>
        <topology evidence="1">Multi-pass membrane protein</topology>
    </subcellularLocation>
</comment>
<proteinExistence type="inferred from homology"/>
<evidence type="ECO:0000256" key="6">
    <source>
        <dbReference type="SAM" id="Phobius"/>
    </source>
</evidence>
<dbReference type="Proteomes" id="UP000606499">
    <property type="component" value="Unassembled WGS sequence"/>
</dbReference>
<keyword evidence="5 6" id="KW-0472">Membrane</keyword>
<evidence type="ECO:0000256" key="2">
    <source>
        <dbReference type="ARBA" id="ARBA00007362"/>
    </source>
</evidence>
<evidence type="ECO:0000256" key="4">
    <source>
        <dbReference type="ARBA" id="ARBA00022989"/>
    </source>
</evidence>
<accession>A0A923LTW2</accession>
<dbReference type="GO" id="GO:0016020">
    <property type="term" value="C:membrane"/>
    <property type="evidence" value="ECO:0007669"/>
    <property type="project" value="UniProtKB-SubCell"/>
</dbReference>
<dbReference type="InterPro" id="IPR037185">
    <property type="entry name" value="EmrE-like"/>
</dbReference>
<evidence type="ECO:0000256" key="1">
    <source>
        <dbReference type="ARBA" id="ARBA00004141"/>
    </source>
</evidence>
<dbReference type="RefSeq" id="WP_147573632.1">
    <property type="nucleotide sequence ID" value="NZ_JACOPL010000001.1"/>
</dbReference>
<dbReference type="PANTHER" id="PTHR22911:SF6">
    <property type="entry name" value="SOLUTE CARRIER FAMILY 35 MEMBER G1"/>
    <property type="match status" value="1"/>
</dbReference>
<organism evidence="8 9">
    <name type="scientific">Agathobaculum faecis</name>
    <dbReference type="NCBI Taxonomy" id="2763013"/>
    <lineage>
        <taxon>Bacteria</taxon>
        <taxon>Bacillati</taxon>
        <taxon>Bacillota</taxon>
        <taxon>Clostridia</taxon>
        <taxon>Eubacteriales</taxon>
        <taxon>Butyricicoccaceae</taxon>
        <taxon>Agathobaculum</taxon>
    </lineage>
</organism>
<protein>
    <submittedName>
        <fullName evidence="8">DMT family transporter</fullName>
    </submittedName>
</protein>
<evidence type="ECO:0000256" key="5">
    <source>
        <dbReference type="ARBA" id="ARBA00023136"/>
    </source>
</evidence>
<keyword evidence="4 6" id="KW-1133">Transmembrane helix</keyword>
<dbReference type="SUPFAM" id="SSF103481">
    <property type="entry name" value="Multidrug resistance efflux transporter EmrE"/>
    <property type="match status" value="2"/>
</dbReference>
<feature type="transmembrane region" description="Helical" evidence="6">
    <location>
        <begin position="184"/>
        <end position="202"/>
    </location>
</feature>
<feature type="domain" description="EamA" evidence="7">
    <location>
        <begin position="155"/>
        <end position="282"/>
    </location>
</feature>
<feature type="transmembrane region" description="Helical" evidence="6">
    <location>
        <begin position="100"/>
        <end position="120"/>
    </location>
</feature>
<name>A0A923LTW2_9FIRM</name>
<evidence type="ECO:0000313" key="8">
    <source>
        <dbReference type="EMBL" id="MBC5723904.1"/>
    </source>
</evidence>
<gene>
    <name evidence="8" type="ORF">H8S45_00235</name>
</gene>